<name>A0A4U6TFK7_SETVI</name>
<dbReference type="Gramene" id="TKV99502">
    <property type="protein sequence ID" value="TKV99502"/>
    <property type="gene ID" value="SEVIR_8G048460v2"/>
</dbReference>
<dbReference type="Proteomes" id="UP000298652">
    <property type="component" value="Chromosome 8"/>
</dbReference>
<evidence type="ECO:0000313" key="1">
    <source>
        <dbReference type="EMBL" id="TKV99502.1"/>
    </source>
</evidence>
<sequence length="414" mass="45723">MDISDLDLCPGLDFSAKVRSALGVRVSPHTSTSPSKFWLLATFTRSRVKLSEDNVGFMLQSALGGSAPRFEVSEIADWIFKFCVSSKDVGLLVHQLGFFQCEIFKVAFNLWNDRGLNFARSVLASSQGTNFPWVSVASKKSRVASSLHPPLTGANTIPMGSSNQHTARSNHRQSVFSRIGKKWIQNRSSDIDGPTFSNPGGNGIDLDLNLGQSTHFGSQRHLLRDFPPLQPSLKMLSDYGVRLGRNCCSQCLSSSHSRVNCNRRIRCGLCFRLGHTASFFRYPTHFPGLTKESPSFPSIHLGNWSNIHTWFRSSLPMTGGPGNSCQPTVGTFQELGCSLLGVSPTFSEATILWQCPRNQLPMAAASGSAPSPSWFLRRCHCHPHNLLALPFSRDHLFCNLHLVMFQHSTSILVL</sequence>
<accession>A0A4U6TFK7</accession>
<reference evidence="1" key="1">
    <citation type="submission" date="2019-03" db="EMBL/GenBank/DDBJ databases">
        <title>WGS assembly of Setaria viridis.</title>
        <authorList>
            <person name="Huang P."/>
            <person name="Jenkins J."/>
            <person name="Grimwood J."/>
            <person name="Barry K."/>
            <person name="Healey A."/>
            <person name="Mamidi S."/>
            <person name="Sreedasyam A."/>
            <person name="Shu S."/>
            <person name="Feldman M."/>
            <person name="Wu J."/>
            <person name="Yu Y."/>
            <person name="Chen C."/>
            <person name="Johnson J."/>
            <person name="Rokhsar D."/>
            <person name="Baxter I."/>
            <person name="Schmutz J."/>
            <person name="Brutnell T."/>
            <person name="Kellogg E."/>
        </authorList>
    </citation>
    <scope>NUCLEOTIDE SEQUENCE [LARGE SCALE GENOMIC DNA]</scope>
</reference>
<organism evidence="1 2">
    <name type="scientific">Setaria viridis</name>
    <name type="common">Green bristlegrass</name>
    <name type="synonym">Setaria italica subsp. viridis</name>
    <dbReference type="NCBI Taxonomy" id="4556"/>
    <lineage>
        <taxon>Eukaryota</taxon>
        <taxon>Viridiplantae</taxon>
        <taxon>Streptophyta</taxon>
        <taxon>Embryophyta</taxon>
        <taxon>Tracheophyta</taxon>
        <taxon>Spermatophyta</taxon>
        <taxon>Magnoliopsida</taxon>
        <taxon>Liliopsida</taxon>
        <taxon>Poales</taxon>
        <taxon>Poaceae</taxon>
        <taxon>PACMAD clade</taxon>
        <taxon>Panicoideae</taxon>
        <taxon>Panicodae</taxon>
        <taxon>Paniceae</taxon>
        <taxon>Cenchrinae</taxon>
        <taxon>Setaria</taxon>
    </lineage>
</organism>
<keyword evidence="2" id="KW-1185">Reference proteome</keyword>
<protein>
    <submittedName>
        <fullName evidence="1">Uncharacterized protein</fullName>
    </submittedName>
</protein>
<dbReference type="EMBL" id="CM016559">
    <property type="protein sequence ID" value="TKV99502.1"/>
    <property type="molecule type" value="Genomic_DNA"/>
</dbReference>
<dbReference type="PANTHER" id="PTHR33075">
    <property type="entry name" value="OS02G0499800 PROTEIN"/>
    <property type="match status" value="1"/>
</dbReference>
<evidence type="ECO:0000313" key="2">
    <source>
        <dbReference type="Proteomes" id="UP000298652"/>
    </source>
</evidence>
<proteinExistence type="predicted"/>
<gene>
    <name evidence="1" type="ORF">SEVIR_8G048460v2</name>
</gene>
<dbReference type="PANTHER" id="PTHR33075:SF7">
    <property type="entry name" value="OS02G0303350 PROTEIN"/>
    <property type="match status" value="1"/>
</dbReference>
<dbReference type="AlphaFoldDB" id="A0A4U6TFK7"/>